<feature type="compositionally biased region" description="Polar residues" evidence="1">
    <location>
        <begin position="12"/>
        <end position="23"/>
    </location>
</feature>
<feature type="compositionally biased region" description="Polar residues" evidence="1">
    <location>
        <begin position="30"/>
        <end position="40"/>
    </location>
</feature>
<sequence length="388" mass="44484">MMGGGNYPIKPSYSSHSAHSNDNGYGADEYNSNTMYSSDNKPYYYYDEYQKRSPPIYNSPSKHRQPSPERSRCEARPNYNSQQYNEQDDYPDSYKRNGRHDDRIMKKRRDPLPSPEEGYRPGHRPQKHNLVSNLPRPSIVKRETSHQNENLETKRNVKRSMFRQDYGISINEPRTTVSGNSDEDDKKPYTVADVFDDNFGRNNVEDDMKVLETTMGQSTLNTPRIAKRNSKNSGSKLKNNCYGEKPKGLTSSERMSTVDAVRLEFTTGISVDEVEKLSSIVNVDRGCSVDRIVEEMEVSSKFIEIRTEGSSKFKLMDGFDFDEEHIPQKPVPISKDRFSSDDAVEFTIREVDSLKETSKFSIGSRESTFGSIELDIDSENPDKIWGEE</sequence>
<feature type="region of interest" description="Disordered" evidence="1">
    <location>
        <begin position="225"/>
        <end position="250"/>
    </location>
</feature>
<reference evidence="2" key="1">
    <citation type="submission" date="2021-01" db="EMBL/GenBank/DDBJ databases">
        <authorList>
            <person name="Corre E."/>
            <person name="Pelletier E."/>
            <person name="Niang G."/>
            <person name="Scheremetjew M."/>
            <person name="Finn R."/>
            <person name="Kale V."/>
            <person name="Holt S."/>
            <person name="Cochrane G."/>
            <person name="Meng A."/>
            <person name="Brown T."/>
            <person name="Cohen L."/>
        </authorList>
    </citation>
    <scope>NUCLEOTIDE SEQUENCE</scope>
    <source>
        <strain evidence="2">CCMP1452</strain>
    </source>
</reference>
<feature type="compositionally biased region" description="Basic and acidic residues" evidence="1">
    <location>
        <begin position="66"/>
        <end position="75"/>
    </location>
</feature>
<dbReference type="EMBL" id="HBHI01010144">
    <property type="protein sequence ID" value="CAD9664640.1"/>
    <property type="molecule type" value="Transcribed_RNA"/>
</dbReference>
<feature type="region of interest" description="Disordered" evidence="1">
    <location>
        <begin position="1"/>
        <end position="132"/>
    </location>
</feature>
<accession>A0A7S2R9Q7</accession>
<protein>
    <submittedName>
        <fullName evidence="2">Uncharacterized protein</fullName>
    </submittedName>
</protein>
<feature type="compositionally biased region" description="Low complexity" evidence="1">
    <location>
        <begin position="231"/>
        <end position="240"/>
    </location>
</feature>
<dbReference type="AlphaFoldDB" id="A0A7S2R9Q7"/>
<organism evidence="2">
    <name type="scientific">Eucampia antarctica</name>
    <dbReference type="NCBI Taxonomy" id="49252"/>
    <lineage>
        <taxon>Eukaryota</taxon>
        <taxon>Sar</taxon>
        <taxon>Stramenopiles</taxon>
        <taxon>Ochrophyta</taxon>
        <taxon>Bacillariophyta</taxon>
        <taxon>Mediophyceae</taxon>
        <taxon>Biddulphiophycidae</taxon>
        <taxon>Hemiaulales</taxon>
        <taxon>Hemiaulaceae</taxon>
        <taxon>Eucampia</taxon>
    </lineage>
</organism>
<gene>
    <name evidence="2" type="ORF">EANT1437_LOCUS5199</name>
</gene>
<evidence type="ECO:0000313" key="2">
    <source>
        <dbReference type="EMBL" id="CAD9664640.1"/>
    </source>
</evidence>
<name>A0A7S2R9Q7_9STRA</name>
<proteinExistence type="predicted"/>
<feature type="compositionally biased region" description="Basic and acidic residues" evidence="1">
    <location>
        <begin position="92"/>
        <end position="104"/>
    </location>
</feature>
<evidence type="ECO:0000256" key="1">
    <source>
        <dbReference type="SAM" id="MobiDB-lite"/>
    </source>
</evidence>